<dbReference type="PANTHER" id="PTHR43283:SF11">
    <property type="entry name" value="BETA-LACTAMASE-RELATED DOMAIN-CONTAINING PROTEIN"/>
    <property type="match status" value="1"/>
</dbReference>
<proteinExistence type="predicted"/>
<dbReference type="SUPFAM" id="SSF56601">
    <property type="entry name" value="beta-lactamase/transpeptidase-like"/>
    <property type="match status" value="1"/>
</dbReference>
<keyword evidence="3" id="KW-0732">Signal</keyword>
<evidence type="ECO:0000256" key="3">
    <source>
        <dbReference type="SAM" id="SignalP"/>
    </source>
</evidence>
<dbReference type="GO" id="GO:0016787">
    <property type="term" value="F:hydrolase activity"/>
    <property type="evidence" value="ECO:0007669"/>
    <property type="project" value="UniProtKB-KW"/>
</dbReference>
<gene>
    <name evidence="5" type="ORF">GCM10010470_28110</name>
</gene>
<evidence type="ECO:0000256" key="2">
    <source>
        <dbReference type="SAM" id="MobiDB-lite"/>
    </source>
</evidence>
<dbReference type="Proteomes" id="UP001500979">
    <property type="component" value="Unassembled WGS sequence"/>
</dbReference>
<reference evidence="5 6" key="1">
    <citation type="journal article" date="2019" name="Int. J. Syst. Evol. Microbiol.">
        <title>The Global Catalogue of Microorganisms (GCM) 10K type strain sequencing project: providing services to taxonomists for standard genome sequencing and annotation.</title>
        <authorList>
            <consortium name="The Broad Institute Genomics Platform"/>
            <consortium name="The Broad Institute Genome Sequencing Center for Infectious Disease"/>
            <person name="Wu L."/>
            <person name="Ma J."/>
        </authorList>
    </citation>
    <scope>NUCLEOTIDE SEQUENCE [LARGE SCALE GENOMIC DNA]</scope>
    <source>
        <strain evidence="5 6">JCM 9383</strain>
    </source>
</reference>
<sequence>MGKTILAIALVSVAALSAGSASASPVGDGRFDRPRDGFAPASTELHDGDPSDAGLRSGPIDAALEQIEAWTEVVPGREHPMYAGAVSLLVHNGIVVSHDAVGDEVRYADGNGTELPADQRESADRDTIFDIASISKLFTSIAALQQVEQGRMRLDAPVAEYLPEFGVNGKDRITVQQLLTHTSGLQAEVKLWTLPPERRIPAVMELTPEQPPGSGYTYSDPNMITLGVLVERVAGAPLDQVVAEGITEPLDMDDTGYNPPAAELDRIAATEFQADPPRGMVRGQVHDENSWALGGVSGHAGVFSTASDLAVLGQALLNGGSYAGERILDERTVEQMLTDFNGAYPGNSHGLGFELDQRWYMAGLSGPRSAGHTGYTGTSLVLDPASRSIAVLLTNRVHPSRSWGSNNPARQALAQGLAEAMAVRPTHGSRSWFARAAAPATLTTDPLGPVTGAARVSFDAFVDTQKDSDGTDALTVEFSGDDGATWRPVELVAEGPGAPVGPQPALAGAGHRAWWRVSGSVPESPQPVRLRWRYAPDAQYTGRGVNVDGILVADRAGTLLDGEREADRLTSEGWVPTRR</sequence>
<evidence type="ECO:0000256" key="1">
    <source>
        <dbReference type="ARBA" id="ARBA00022801"/>
    </source>
</evidence>
<dbReference type="InterPro" id="IPR050789">
    <property type="entry name" value="Diverse_Enzym_Activities"/>
</dbReference>
<dbReference type="Gene3D" id="3.40.710.10">
    <property type="entry name" value="DD-peptidase/beta-lactamase superfamily"/>
    <property type="match status" value="1"/>
</dbReference>
<organism evidence="5 6">
    <name type="scientific">Saccharopolyspora taberi</name>
    <dbReference type="NCBI Taxonomy" id="60895"/>
    <lineage>
        <taxon>Bacteria</taxon>
        <taxon>Bacillati</taxon>
        <taxon>Actinomycetota</taxon>
        <taxon>Actinomycetes</taxon>
        <taxon>Pseudonocardiales</taxon>
        <taxon>Pseudonocardiaceae</taxon>
        <taxon>Saccharopolyspora</taxon>
    </lineage>
</organism>
<feature type="chain" id="PRO_5045350940" evidence="3">
    <location>
        <begin position="24"/>
        <end position="579"/>
    </location>
</feature>
<evidence type="ECO:0000313" key="6">
    <source>
        <dbReference type="Proteomes" id="UP001500979"/>
    </source>
</evidence>
<name>A0ABN3VFP2_9PSEU</name>
<protein>
    <submittedName>
        <fullName evidence="5">Serine hydrolase domain-containing protein</fullName>
    </submittedName>
</protein>
<feature type="domain" description="Beta-lactamase-related" evidence="4">
    <location>
        <begin position="99"/>
        <end position="414"/>
    </location>
</feature>
<keyword evidence="1 5" id="KW-0378">Hydrolase</keyword>
<dbReference type="EMBL" id="BAAAUX010000013">
    <property type="protein sequence ID" value="GAA2791670.1"/>
    <property type="molecule type" value="Genomic_DNA"/>
</dbReference>
<evidence type="ECO:0000259" key="4">
    <source>
        <dbReference type="Pfam" id="PF00144"/>
    </source>
</evidence>
<dbReference type="Pfam" id="PF00144">
    <property type="entry name" value="Beta-lactamase"/>
    <property type="match status" value="1"/>
</dbReference>
<feature type="signal peptide" evidence="3">
    <location>
        <begin position="1"/>
        <end position="23"/>
    </location>
</feature>
<dbReference type="Gene3D" id="2.60.120.260">
    <property type="entry name" value="Galactose-binding domain-like"/>
    <property type="match status" value="1"/>
</dbReference>
<dbReference type="InterPro" id="IPR001466">
    <property type="entry name" value="Beta-lactam-related"/>
</dbReference>
<dbReference type="InterPro" id="IPR012338">
    <property type="entry name" value="Beta-lactam/transpept-like"/>
</dbReference>
<feature type="region of interest" description="Disordered" evidence="2">
    <location>
        <begin position="20"/>
        <end position="56"/>
    </location>
</feature>
<evidence type="ECO:0000313" key="5">
    <source>
        <dbReference type="EMBL" id="GAA2791670.1"/>
    </source>
</evidence>
<dbReference type="PANTHER" id="PTHR43283">
    <property type="entry name" value="BETA-LACTAMASE-RELATED"/>
    <property type="match status" value="1"/>
</dbReference>
<keyword evidence="6" id="KW-1185">Reference proteome</keyword>
<dbReference type="RefSeq" id="WP_344680088.1">
    <property type="nucleotide sequence ID" value="NZ_BAAAUX010000013.1"/>
</dbReference>
<comment type="caution">
    <text evidence="5">The sequence shown here is derived from an EMBL/GenBank/DDBJ whole genome shotgun (WGS) entry which is preliminary data.</text>
</comment>
<accession>A0ABN3VFP2</accession>